<evidence type="ECO:0000256" key="6">
    <source>
        <dbReference type="ARBA" id="ARBA00022989"/>
    </source>
</evidence>
<feature type="domain" description="Major facilitator superfamily (MFS) profile" evidence="9">
    <location>
        <begin position="22"/>
        <end position="428"/>
    </location>
</feature>
<accession>A0A6P1BSI8</accession>
<feature type="transmembrane region" description="Helical" evidence="8">
    <location>
        <begin position="93"/>
        <end position="112"/>
    </location>
</feature>
<evidence type="ECO:0000256" key="2">
    <source>
        <dbReference type="ARBA" id="ARBA00022448"/>
    </source>
</evidence>
<evidence type="ECO:0000256" key="8">
    <source>
        <dbReference type="SAM" id="Phobius"/>
    </source>
</evidence>
<dbReference type="Pfam" id="PF07690">
    <property type="entry name" value="MFS_1"/>
    <property type="match status" value="1"/>
</dbReference>
<evidence type="ECO:0000256" key="1">
    <source>
        <dbReference type="ARBA" id="ARBA00004651"/>
    </source>
</evidence>
<proteinExistence type="predicted"/>
<dbReference type="FunFam" id="1.20.1250.20:FF:000001">
    <property type="entry name" value="Dicarboxylate MFS transporter"/>
    <property type="match status" value="1"/>
</dbReference>
<dbReference type="SUPFAM" id="SSF103473">
    <property type="entry name" value="MFS general substrate transporter"/>
    <property type="match status" value="1"/>
</dbReference>
<evidence type="ECO:0000256" key="3">
    <source>
        <dbReference type="ARBA" id="ARBA00022475"/>
    </source>
</evidence>
<evidence type="ECO:0000256" key="7">
    <source>
        <dbReference type="ARBA" id="ARBA00023136"/>
    </source>
</evidence>
<comment type="caution">
    <text evidence="10">The sequence shown here is derived from an EMBL/GenBank/DDBJ whole genome shotgun (WGS) entry which is preliminary data.</text>
</comment>
<feature type="transmembrane region" description="Helical" evidence="8">
    <location>
        <begin position="373"/>
        <end position="393"/>
    </location>
</feature>
<feature type="transmembrane region" description="Helical" evidence="8">
    <location>
        <begin position="193"/>
        <end position="212"/>
    </location>
</feature>
<feature type="transmembrane region" description="Helical" evidence="8">
    <location>
        <begin position="241"/>
        <end position="261"/>
    </location>
</feature>
<feature type="transmembrane region" description="Helical" evidence="8">
    <location>
        <begin position="118"/>
        <end position="137"/>
    </location>
</feature>
<keyword evidence="3" id="KW-1003">Cell membrane</keyword>
<dbReference type="EMBL" id="VKHP01000183">
    <property type="protein sequence ID" value="NEV00532.1"/>
    <property type="molecule type" value="Genomic_DNA"/>
</dbReference>
<gene>
    <name evidence="10" type="ORF">FNJ47_33165</name>
</gene>
<evidence type="ECO:0000313" key="11">
    <source>
        <dbReference type="Proteomes" id="UP000468531"/>
    </source>
</evidence>
<dbReference type="AlphaFoldDB" id="A0A6P1BSI8"/>
<dbReference type="InterPro" id="IPR011701">
    <property type="entry name" value="MFS"/>
</dbReference>
<dbReference type="RefSeq" id="WP_163160093.1">
    <property type="nucleotide sequence ID" value="NZ_VKHP01000183.1"/>
</dbReference>
<keyword evidence="5" id="KW-0769">Symport</keyword>
<feature type="transmembrane region" description="Helical" evidence="8">
    <location>
        <begin position="158"/>
        <end position="181"/>
    </location>
</feature>
<dbReference type="PANTHER" id="PTHR43528:SF1">
    <property type="entry name" value="ALPHA-KETOGLUTARATE PERMEASE"/>
    <property type="match status" value="1"/>
</dbReference>
<dbReference type="PANTHER" id="PTHR43528">
    <property type="entry name" value="ALPHA-KETOGLUTARATE PERMEASE"/>
    <property type="match status" value="1"/>
</dbReference>
<reference evidence="10 11" key="1">
    <citation type="journal article" date="2020" name="Arch. Microbiol.">
        <title>Bradyrhizobium uaiense sp. nov., a new highly efficient cowpea symbiont.</title>
        <authorList>
            <person name="Cabral Michel D."/>
            <person name="Azarias Guimaraes A."/>
            <person name="Martins da Costa E."/>
            <person name="Soares de Carvalho T."/>
            <person name="Balsanelli E."/>
            <person name="Willems A."/>
            <person name="Maltempi de Souza E."/>
            <person name="de Souza Moreira F.M."/>
        </authorList>
    </citation>
    <scope>NUCLEOTIDE SEQUENCE [LARGE SCALE GENOMIC DNA]</scope>
    <source>
        <strain evidence="10 11">UFLA 03-164</strain>
    </source>
</reference>
<dbReference type="InterPro" id="IPR020846">
    <property type="entry name" value="MFS_dom"/>
</dbReference>
<dbReference type="GO" id="GO:0015293">
    <property type="term" value="F:symporter activity"/>
    <property type="evidence" value="ECO:0007669"/>
    <property type="project" value="UniProtKB-KW"/>
</dbReference>
<feature type="transmembrane region" description="Helical" evidence="8">
    <location>
        <begin position="273"/>
        <end position="298"/>
    </location>
</feature>
<dbReference type="GO" id="GO:0005886">
    <property type="term" value="C:plasma membrane"/>
    <property type="evidence" value="ECO:0007669"/>
    <property type="project" value="UniProtKB-SubCell"/>
</dbReference>
<feature type="transmembrane region" description="Helical" evidence="8">
    <location>
        <begin position="405"/>
        <end position="422"/>
    </location>
</feature>
<keyword evidence="4 8" id="KW-0812">Transmembrane</keyword>
<dbReference type="InterPro" id="IPR036259">
    <property type="entry name" value="MFS_trans_sf"/>
</dbReference>
<sequence length="428" mass="45306">MTLSTPINSQVNATTKNNITRLIVATSVGNALEWYDISVYAYFAVYLSKAFFPANDPTTSLLLTFGSFGLSFMIRPIGGIVLGAYADRHGRKASLMLSIVLMTAGTLVLALMPTYQTIGILAPIAVMLARLVQGFSAGGEFGSSTAFLVEHMPERRGFVASWQFASQGVSGLLGAGFGALLTSLMSPEDLQAWGWRLPFLFGVLIGPVGIYIRNHVEDATPPPAAGKQGSPVREVLARQKLATLLAIGALAVSTAVNYLIVYMPTYVVKTLNLAPSVGFIAAFAAQTAVALLAPIAGLVSDKIGRTTHMILFALLLLVSIFPAFLLLTGKPTPMIILLGVLWLGVLKSLYYGPLAALMSELFPAATRATGLGLSYNIGVTLFGGMGPAIMTWMGGFAPIGELAPGYYLTAVCILSLGALFTIRRMRLA</sequence>
<evidence type="ECO:0000259" key="9">
    <source>
        <dbReference type="PROSITE" id="PS50850"/>
    </source>
</evidence>
<comment type="subcellular location">
    <subcellularLocation>
        <location evidence="1">Cell membrane</location>
        <topology evidence="1">Multi-pass membrane protein</topology>
    </subcellularLocation>
</comment>
<dbReference type="PROSITE" id="PS50850">
    <property type="entry name" value="MFS"/>
    <property type="match status" value="1"/>
</dbReference>
<dbReference type="InterPro" id="IPR051084">
    <property type="entry name" value="H+-coupled_symporters"/>
</dbReference>
<keyword evidence="2" id="KW-0813">Transport</keyword>
<evidence type="ECO:0000313" key="10">
    <source>
        <dbReference type="EMBL" id="NEV00532.1"/>
    </source>
</evidence>
<feature type="transmembrane region" description="Helical" evidence="8">
    <location>
        <begin position="334"/>
        <end position="352"/>
    </location>
</feature>
<keyword evidence="11" id="KW-1185">Reference proteome</keyword>
<organism evidence="10 11">
    <name type="scientific">Bradyrhizobium uaiense</name>
    <dbReference type="NCBI Taxonomy" id="2594946"/>
    <lineage>
        <taxon>Bacteria</taxon>
        <taxon>Pseudomonadati</taxon>
        <taxon>Pseudomonadota</taxon>
        <taxon>Alphaproteobacteria</taxon>
        <taxon>Hyphomicrobiales</taxon>
        <taxon>Nitrobacteraceae</taxon>
        <taxon>Bradyrhizobium</taxon>
    </lineage>
</organism>
<feature type="transmembrane region" description="Helical" evidence="8">
    <location>
        <begin position="61"/>
        <end position="86"/>
    </location>
</feature>
<dbReference type="Proteomes" id="UP000468531">
    <property type="component" value="Unassembled WGS sequence"/>
</dbReference>
<protein>
    <submittedName>
        <fullName evidence="10">MFS transporter</fullName>
    </submittedName>
</protein>
<feature type="transmembrane region" description="Helical" evidence="8">
    <location>
        <begin position="310"/>
        <end position="328"/>
    </location>
</feature>
<evidence type="ECO:0000256" key="4">
    <source>
        <dbReference type="ARBA" id="ARBA00022692"/>
    </source>
</evidence>
<keyword evidence="6 8" id="KW-1133">Transmembrane helix</keyword>
<evidence type="ECO:0000256" key="5">
    <source>
        <dbReference type="ARBA" id="ARBA00022847"/>
    </source>
</evidence>
<name>A0A6P1BSI8_9BRAD</name>
<keyword evidence="7 8" id="KW-0472">Membrane</keyword>
<dbReference type="Gene3D" id="1.20.1250.20">
    <property type="entry name" value="MFS general substrate transporter like domains"/>
    <property type="match status" value="2"/>
</dbReference>